<name>A0AAD9BHH8_DISEL</name>
<dbReference type="Proteomes" id="UP001228049">
    <property type="component" value="Unassembled WGS sequence"/>
</dbReference>
<dbReference type="EMBL" id="JASDAP010000022">
    <property type="protein sequence ID" value="KAK1883950.1"/>
    <property type="molecule type" value="Genomic_DNA"/>
</dbReference>
<evidence type="ECO:0000256" key="1">
    <source>
        <dbReference type="SAM" id="SignalP"/>
    </source>
</evidence>
<evidence type="ECO:0000313" key="3">
    <source>
        <dbReference type="Proteomes" id="UP001228049"/>
    </source>
</evidence>
<feature type="signal peptide" evidence="1">
    <location>
        <begin position="1"/>
        <end position="26"/>
    </location>
</feature>
<comment type="caution">
    <text evidence="2">The sequence shown here is derived from an EMBL/GenBank/DDBJ whole genome shotgun (WGS) entry which is preliminary data.</text>
</comment>
<gene>
    <name evidence="2" type="ORF">KUDE01_022273</name>
</gene>
<sequence length="105" mass="11170">MAGVEAEGSPGYSGTLLLLLRVLSTCDVCSVGPQDAKLASPPSPNLIHTKNEGRCVALVAYRTLIHIKKESHLGMDGTRGDGSRTATLGRRRAAWTEILLRSIQG</sequence>
<evidence type="ECO:0000313" key="2">
    <source>
        <dbReference type="EMBL" id="KAK1883950.1"/>
    </source>
</evidence>
<feature type="chain" id="PRO_5042267698" evidence="1">
    <location>
        <begin position="27"/>
        <end position="105"/>
    </location>
</feature>
<organism evidence="2 3">
    <name type="scientific">Dissostichus eleginoides</name>
    <name type="common">Patagonian toothfish</name>
    <name type="synonym">Dissostichus amissus</name>
    <dbReference type="NCBI Taxonomy" id="100907"/>
    <lineage>
        <taxon>Eukaryota</taxon>
        <taxon>Metazoa</taxon>
        <taxon>Chordata</taxon>
        <taxon>Craniata</taxon>
        <taxon>Vertebrata</taxon>
        <taxon>Euteleostomi</taxon>
        <taxon>Actinopterygii</taxon>
        <taxon>Neopterygii</taxon>
        <taxon>Teleostei</taxon>
        <taxon>Neoteleostei</taxon>
        <taxon>Acanthomorphata</taxon>
        <taxon>Eupercaria</taxon>
        <taxon>Perciformes</taxon>
        <taxon>Notothenioidei</taxon>
        <taxon>Nototheniidae</taxon>
        <taxon>Dissostichus</taxon>
    </lineage>
</organism>
<proteinExistence type="predicted"/>
<dbReference type="AlphaFoldDB" id="A0AAD9BHH8"/>
<protein>
    <submittedName>
        <fullName evidence="2">Mannitol-1-phosphate 5-dehydrogenase</fullName>
    </submittedName>
</protein>
<accession>A0AAD9BHH8</accession>
<reference evidence="2" key="1">
    <citation type="submission" date="2023-04" db="EMBL/GenBank/DDBJ databases">
        <title>Chromosome-level genome of Chaenocephalus aceratus.</title>
        <authorList>
            <person name="Park H."/>
        </authorList>
    </citation>
    <scope>NUCLEOTIDE SEQUENCE</scope>
    <source>
        <strain evidence="2">DE</strain>
        <tissue evidence="2">Muscle</tissue>
    </source>
</reference>
<keyword evidence="1" id="KW-0732">Signal</keyword>
<keyword evidence="3" id="KW-1185">Reference proteome</keyword>